<dbReference type="PROSITE" id="PS50977">
    <property type="entry name" value="HTH_TETR_2"/>
    <property type="match status" value="1"/>
</dbReference>
<evidence type="ECO:0000313" key="8">
    <source>
        <dbReference type="Proteomes" id="UP000035088"/>
    </source>
</evidence>
<evidence type="ECO:0000256" key="2">
    <source>
        <dbReference type="ARBA" id="ARBA00023125"/>
    </source>
</evidence>
<feature type="domain" description="HTH tetR-type" evidence="6">
    <location>
        <begin position="1"/>
        <end position="61"/>
    </location>
</feature>
<feature type="region of interest" description="Disordered" evidence="5">
    <location>
        <begin position="146"/>
        <end position="224"/>
    </location>
</feature>
<dbReference type="PANTHER" id="PTHR47506:SF3">
    <property type="entry name" value="HTH-TYPE TRANSCRIPTIONAL REGULATOR LMRA"/>
    <property type="match status" value="1"/>
</dbReference>
<keyword evidence="2 4" id="KW-0238">DNA-binding</keyword>
<dbReference type="SUPFAM" id="SSF46689">
    <property type="entry name" value="Homeodomain-like"/>
    <property type="match status" value="1"/>
</dbReference>
<keyword evidence="1" id="KW-0805">Transcription regulation</keyword>
<protein>
    <submittedName>
        <fullName evidence="7">Putative TetR family transcriptional regulator</fullName>
    </submittedName>
</protein>
<evidence type="ECO:0000256" key="1">
    <source>
        <dbReference type="ARBA" id="ARBA00023015"/>
    </source>
</evidence>
<sequence length="297" mass="32434">MASREDLIATTIELVRRQGVAGTGIADIIEHSGRSRRTIYLNFPGGKAELVAAATDVAGRRSAALIASIIDRTANLTEVPGLVLAWRKDALRSSGFRTGCPIAAAAVGGTDAPLAARTAGKAFESWIALLADALVERGGLDRTAARARHRHDCRDRRGGHRGDRHGVDATSRRRRGRHGGFLPHLLDEPGDRFGNHRTQERPTAARSGRGKIRRDRRLAGQPARAPRGWVHNIATNPTVRIRQRRTWRSGVAELRPDDDVAARTRTFATHRFLAPLTAASFRALQSDPISVRITFTD</sequence>
<gene>
    <name evidence="7" type="ORF">GOARA_027_00150</name>
</gene>
<organism evidence="7 8">
    <name type="scientific">Gordonia araii NBRC 100433</name>
    <dbReference type="NCBI Taxonomy" id="1073574"/>
    <lineage>
        <taxon>Bacteria</taxon>
        <taxon>Bacillati</taxon>
        <taxon>Actinomycetota</taxon>
        <taxon>Actinomycetes</taxon>
        <taxon>Mycobacteriales</taxon>
        <taxon>Gordoniaceae</taxon>
        <taxon>Gordonia</taxon>
    </lineage>
</organism>
<keyword evidence="8" id="KW-1185">Reference proteome</keyword>
<dbReference type="Pfam" id="PF00440">
    <property type="entry name" value="TetR_N"/>
    <property type="match status" value="1"/>
</dbReference>
<dbReference type="GO" id="GO:0016491">
    <property type="term" value="F:oxidoreductase activity"/>
    <property type="evidence" value="ECO:0007669"/>
    <property type="project" value="InterPro"/>
</dbReference>
<evidence type="ECO:0000256" key="5">
    <source>
        <dbReference type="SAM" id="MobiDB-lite"/>
    </source>
</evidence>
<dbReference type="InterPro" id="IPR054156">
    <property type="entry name" value="YxaF_TetR_C"/>
</dbReference>
<dbReference type="Pfam" id="PF04075">
    <property type="entry name" value="F420H2_quin_red"/>
    <property type="match status" value="1"/>
</dbReference>
<accession>G7GZM7</accession>
<dbReference type="AlphaFoldDB" id="G7GZM7"/>
<name>G7GZM7_9ACTN</name>
<evidence type="ECO:0000256" key="3">
    <source>
        <dbReference type="ARBA" id="ARBA00023163"/>
    </source>
</evidence>
<dbReference type="GO" id="GO:0003677">
    <property type="term" value="F:DNA binding"/>
    <property type="evidence" value="ECO:0007669"/>
    <property type="project" value="UniProtKB-UniRule"/>
</dbReference>
<feature type="compositionally biased region" description="Basic and acidic residues" evidence="5">
    <location>
        <begin position="185"/>
        <end position="200"/>
    </location>
</feature>
<comment type="caution">
    <text evidence="7">The sequence shown here is derived from an EMBL/GenBank/DDBJ whole genome shotgun (WGS) entry which is preliminary data.</text>
</comment>
<dbReference type="InterPro" id="IPR004378">
    <property type="entry name" value="F420H2_quin_Rdtase"/>
</dbReference>
<evidence type="ECO:0000313" key="7">
    <source>
        <dbReference type="EMBL" id="GAB09052.1"/>
    </source>
</evidence>
<keyword evidence="3" id="KW-0804">Transcription</keyword>
<dbReference type="InterPro" id="IPR001647">
    <property type="entry name" value="HTH_TetR"/>
</dbReference>
<evidence type="ECO:0000259" key="6">
    <source>
        <dbReference type="PROSITE" id="PS50977"/>
    </source>
</evidence>
<evidence type="ECO:0000256" key="4">
    <source>
        <dbReference type="PROSITE-ProRule" id="PRU00335"/>
    </source>
</evidence>
<feature type="compositionally biased region" description="Basic and acidic residues" evidence="5">
    <location>
        <begin position="152"/>
        <end position="171"/>
    </location>
</feature>
<dbReference type="Proteomes" id="UP000035088">
    <property type="component" value="Unassembled WGS sequence"/>
</dbReference>
<proteinExistence type="predicted"/>
<dbReference type="STRING" id="1073574.GOARA_027_00150"/>
<dbReference type="EMBL" id="BAEE01000027">
    <property type="protein sequence ID" value="GAB09052.1"/>
    <property type="molecule type" value="Genomic_DNA"/>
</dbReference>
<dbReference type="PANTHER" id="PTHR47506">
    <property type="entry name" value="TRANSCRIPTIONAL REGULATORY PROTEIN"/>
    <property type="match status" value="1"/>
</dbReference>
<reference evidence="7 8" key="1">
    <citation type="submission" date="2011-11" db="EMBL/GenBank/DDBJ databases">
        <title>Whole genome shotgun sequence of Gordonia araii NBRC 100433.</title>
        <authorList>
            <person name="Yoshida Y."/>
            <person name="Hosoyama A."/>
            <person name="Tsuchikane K."/>
            <person name="Katsumata H."/>
            <person name="Yamazaki S."/>
            <person name="Fujita N."/>
        </authorList>
    </citation>
    <scope>NUCLEOTIDE SEQUENCE [LARGE SCALE GENOMIC DNA]</scope>
    <source>
        <strain evidence="7 8">NBRC 100433</strain>
    </source>
</reference>
<dbReference type="InterPro" id="IPR009057">
    <property type="entry name" value="Homeodomain-like_sf"/>
</dbReference>
<dbReference type="Gene3D" id="1.10.357.10">
    <property type="entry name" value="Tetracycline Repressor, domain 2"/>
    <property type="match status" value="1"/>
</dbReference>
<dbReference type="Pfam" id="PF21993">
    <property type="entry name" value="TetR_C_13_2"/>
    <property type="match status" value="1"/>
</dbReference>
<feature type="DNA-binding region" description="H-T-H motif" evidence="4">
    <location>
        <begin position="24"/>
        <end position="43"/>
    </location>
</feature>